<feature type="transmembrane region" description="Helical" evidence="1">
    <location>
        <begin position="439"/>
        <end position="460"/>
    </location>
</feature>
<protein>
    <submittedName>
        <fullName evidence="2">Uncharacterized protein</fullName>
    </submittedName>
</protein>
<dbReference type="OMA" id="MRWPYLT"/>
<feature type="transmembrane region" description="Helical" evidence="1">
    <location>
        <begin position="233"/>
        <end position="256"/>
    </location>
</feature>
<dbReference type="EMBL" id="DS027056">
    <property type="protein sequence ID" value="EAW09868.1"/>
    <property type="molecule type" value="Genomic_DNA"/>
</dbReference>
<reference evidence="2 3" key="1">
    <citation type="journal article" date="2008" name="PLoS Genet.">
        <title>Genomic islands in the pathogenic filamentous fungus Aspergillus fumigatus.</title>
        <authorList>
            <person name="Fedorova N.D."/>
            <person name="Khaldi N."/>
            <person name="Joardar V.S."/>
            <person name="Maiti R."/>
            <person name="Amedeo P."/>
            <person name="Anderson M.J."/>
            <person name="Crabtree J."/>
            <person name="Silva J.C."/>
            <person name="Badger J.H."/>
            <person name="Albarraq A."/>
            <person name="Angiuoli S."/>
            <person name="Bussey H."/>
            <person name="Bowyer P."/>
            <person name="Cotty P.J."/>
            <person name="Dyer P.S."/>
            <person name="Egan A."/>
            <person name="Galens K."/>
            <person name="Fraser-Liggett C.M."/>
            <person name="Haas B.J."/>
            <person name="Inman J.M."/>
            <person name="Kent R."/>
            <person name="Lemieux S."/>
            <person name="Malavazi I."/>
            <person name="Orvis J."/>
            <person name="Roemer T."/>
            <person name="Ronning C.M."/>
            <person name="Sundaram J.P."/>
            <person name="Sutton G."/>
            <person name="Turner G."/>
            <person name="Venter J.C."/>
            <person name="White O.R."/>
            <person name="Whitty B.R."/>
            <person name="Youngman P."/>
            <person name="Wolfe K.H."/>
            <person name="Goldman G.H."/>
            <person name="Wortman J.R."/>
            <person name="Jiang B."/>
            <person name="Denning D.W."/>
            <person name="Nierman W.C."/>
        </authorList>
    </citation>
    <scope>NUCLEOTIDE SEQUENCE [LARGE SCALE GENOMIC DNA]</scope>
    <source>
        <strain evidence="3">ATCC 1007 / CBS 513.65 / DSM 816 / NCTC 3887 / NRRL 1</strain>
    </source>
</reference>
<keyword evidence="1" id="KW-1133">Transmembrane helix</keyword>
<dbReference type="PANTHER" id="PTHR37544">
    <property type="entry name" value="SPRAY-RELATED"/>
    <property type="match status" value="1"/>
</dbReference>
<keyword evidence="3" id="KW-1185">Reference proteome</keyword>
<dbReference type="PANTHER" id="PTHR37544:SF3">
    <property type="entry name" value="SPRAY"/>
    <property type="match status" value="1"/>
</dbReference>
<dbReference type="KEGG" id="act:ACLA_040840"/>
<organism evidence="2 3">
    <name type="scientific">Aspergillus clavatus (strain ATCC 1007 / CBS 513.65 / DSM 816 / NCTC 3887 / NRRL 1 / QM 1276 / 107)</name>
    <dbReference type="NCBI Taxonomy" id="344612"/>
    <lineage>
        <taxon>Eukaryota</taxon>
        <taxon>Fungi</taxon>
        <taxon>Dikarya</taxon>
        <taxon>Ascomycota</taxon>
        <taxon>Pezizomycotina</taxon>
        <taxon>Eurotiomycetes</taxon>
        <taxon>Eurotiomycetidae</taxon>
        <taxon>Eurotiales</taxon>
        <taxon>Aspergillaceae</taxon>
        <taxon>Aspergillus</taxon>
        <taxon>Aspergillus subgen. Fumigati</taxon>
    </lineage>
</organism>
<dbReference type="OrthoDB" id="3248909at2759"/>
<feature type="transmembrane region" description="Helical" evidence="1">
    <location>
        <begin position="472"/>
        <end position="495"/>
    </location>
</feature>
<keyword evidence="1" id="KW-0472">Membrane</keyword>
<dbReference type="eggNOG" id="ENOG502QVZG">
    <property type="taxonomic scope" value="Eukaryota"/>
</dbReference>
<feature type="transmembrane region" description="Helical" evidence="1">
    <location>
        <begin position="344"/>
        <end position="364"/>
    </location>
</feature>
<evidence type="ECO:0000313" key="2">
    <source>
        <dbReference type="EMBL" id="EAW09868.1"/>
    </source>
</evidence>
<gene>
    <name evidence="2" type="ORF">ACLA_040840</name>
</gene>
<name>A1CL44_ASPCL</name>
<dbReference type="HOGENOM" id="CLU_004027_1_0_1"/>
<dbReference type="Proteomes" id="UP000006701">
    <property type="component" value="Unassembled WGS sequence"/>
</dbReference>
<dbReference type="STRING" id="344612.A1CL44"/>
<dbReference type="InterPro" id="IPR021840">
    <property type="entry name" value="DUF3433"/>
</dbReference>
<evidence type="ECO:0000313" key="3">
    <source>
        <dbReference type="Proteomes" id="UP000006701"/>
    </source>
</evidence>
<keyword evidence="1" id="KW-0812">Transmembrane</keyword>
<dbReference type="Pfam" id="PF11915">
    <property type="entry name" value="DUF3433"/>
    <property type="match status" value="2"/>
</dbReference>
<proteinExistence type="predicted"/>
<accession>A1CL44</accession>
<dbReference type="GeneID" id="4703282"/>
<sequence>MIVSVRELSPAVDLSSLEGHGGTPEEEEPDPARLKKAGTNLVHRSFFFPTDPEQPDWKPFSLKSYYIAMLTVVSLVLAGVQEYLYQRSHRLEKEGRGLVNFNDVDEISTLLFFCWKYLPTMVMVAYGVLWQITDFEVKRLEPYYQLSQPTGSTAAQSLNLDYATLWSYTVPIKAFKYKHWAVFVSSVASILATTAAPSLQSPSIDSVENPKCNDDPGTNCPDDFRYFIRIKAVWSRLVTVCLILVALFSIVLLIQLRRKSGLLSDPHGVAGIAAMATKSHILRDFDGMDEALHDDIHEKLRHRRYILYKSTIWQGEYTKNETSIRTDKPLKPPNPNPILLRPPFLMAFMISMAVFLPFIPAIAFTNLNIIARKLPWLPILLATSIKQLWTTLEFDVKLLHPFRTLATGPAPASQTLTLDYRGTPYGLLPAQALLNGHSLVALVGTGSILADILTITLASLALKAGTESPRSFIASSVLSIVIVAVLIAVAFLVFLRHRTPFMPRQPATIASILAFVHHSRMLDDFVGTERYSNARMQELLAAKNKRYALGWFKGRDSRPHCAIDEEPMLSRYVHGVSYLQAQAPWEENVGF</sequence>
<dbReference type="AlphaFoldDB" id="A1CL44"/>
<dbReference type="RefSeq" id="XP_001271294.1">
    <property type="nucleotide sequence ID" value="XM_001271293.1"/>
</dbReference>
<feature type="transmembrane region" description="Helical" evidence="1">
    <location>
        <begin position="65"/>
        <end position="85"/>
    </location>
</feature>
<dbReference type="VEuPathDB" id="FungiDB:ACLA_040840"/>
<evidence type="ECO:0000256" key="1">
    <source>
        <dbReference type="SAM" id="Phobius"/>
    </source>
</evidence>